<dbReference type="Pfam" id="PF00571">
    <property type="entry name" value="CBS"/>
    <property type="match status" value="2"/>
</dbReference>
<dbReference type="GO" id="GO:0005975">
    <property type="term" value="P:carbohydrate metabolic process"/>
    <property type="evidence" value="ECO:0007669"/>
    <property type="project" value="InterPro"/>
</dbReference>
<dbReference type="PROSITE" id="PS51371">
    <property type="entry name" value="CBS"/>
    <property type="match status" value="2"/>
</dbReference>
<dbReference type="PROSITE" id="PS51464">
    <property type="entry name" value="SIS"/>
    <property type="match status" value="1"/>
</dbReference>
<dbReference type="GO" id="GO:1901135">
    <property type="term" value="P:carbohydrate derivative metabolic process"/>
    <property type="evidence" value="ECO:0007669"/>
    <property type="project" value="InterPro"/>
</dbReference>
<dbReference type="InterPro" id="IPR004800">
    <property type="entry name" value="KdsD/KpsF-type"/>
</dbReference>
<evidence type="ECO:0000256" key="6">
    <source>
        <dbReference type="PIRSR" id="PIRSR004692-3"/>
    </source>
</evidence>
<evidence type="ECO:0000256" key="7">
    <source>
        <dbReference type="PROSITE-ProRule" id="PRU00703"/>
    </source>
</evidence>
<sequence>MKKIKNTILQNAQQTILAESNAIANLVNFLNEDFENAVNYIHNSKGRVIITGIGKSGLIATKIVATFNSTGTPAIYMHAADAIHGDLGTIQKNDVVICISKSGNTPEIKVLVPFIKNYGNKIIAITGNTESFLGKNADFCLNAFVEKEACPNNLAPTSSTTAQLVIGDALAVCLLDMNHFSNEDFAKYHPGGALGKKLYLRVSDLISKNEVPMVTPLTLIKDVIIEISKKRLGTTAVLENNALVGIITDGDLRRMLKDNSDISNLVAKDIMSLNPKTISVDAMAIEALETMENNNITQILAVDNTQYVGVVHLHDLLKEGIF</sequence>
<dbReference type="CDD" id="cd05014">
    <property type="entry name" value="SIS_Kpsf"/>
    <property type="match status" value="1"/>
</dbReference>
<feature type="site" description="Catalytically relevant" evidence="6">
    <location>
        <position position="55"/>
    </location>
</feature>
<accession>A0A1I6P437</accession>
<comment type="similarity">
    <text evidence="1 4">Belongs to the SIS family. GutQ/KpsF subfamily.</text>
</comment>
<dbReference type="InterPro" id="IPR046348">
    <property type="entry name" value="SIS_dom_sf"/>
</dbReference>
<gene>
    <name evidence="10" type="ORF">SAMN04488006_0876</name>
</gene>
<dbReference type="EMBL" id="FOZP01000001">
    <property type="protein sequence ID" value="SFS34957.1"/>
    <property type="molecule type" value="Genomic_DNA"/>
</dbReference>
<dbReference type="PIRSF" id="PIRSF004692">
    <property type="entry name" value="KdsD_KpsF"/>
    <property type="match status" value="1"/>
</dbReference>
<dbReference type="CDD" id="cd04604">
    <property type="entry name" value="CBS_pair_SIS_assoc"/>
    <property type="match status" value="1"/>
</dbReference>
<dbReference type="Proteomes" id="UP000199312">
    <property type="component" value="Unassembled WGS sequence"/>
</dbReference>
<feature type="domain" description="CBS" evidence="8">
    <location>
        <begin position="206"/>
        <end position="262"/>
    </location>
</feature>
<evidence type="ECO:0000256" key="1">
    <source>
        <dbReference type="ARBA" id="ARBA00008165"/>
    </source>
</evidence>
<dbReference type="PANTHER" id="PTHR42745:SF1">
    <property type="entry name" value="ARABINOSE 5-PHOSPHATE ISOMERASE KDSD"/>
    <property type="match status" value="1"/>
</dbReference>
<dbReference type="FunFam" id="3.40.50.10490:FF:000011">
    <property type="entry name" value="Arabinose 5-phosphate isomerase"/>
    <property type="match status" value="1"/>
</dbReference>
<dbReference type="InterPro" id="IPR035474">
    <property type="entry name" value="SIS_Kpsf"/>
</dbReference>
<dbReference type="SUPFAM" id="SSF53697">
    <property type="entry name" value="SIS domain"/>
    <property type="match status" value="1"/>
</dbReference>
<feature type="site" description="Catalytically relevant" evidence="6">
    <location>
        <position position="107"/>
    </location>
</feature>
<feature type="site" description="Catalytically relevant" evidence="6">
    <location>
        <position position="189"/>
    </location>
</feature>
<evidence type="ECO:0000259" key="9">
    <source>
        <dbReference type="PROSITE" id="PS51464"/>
    </source>
</evidence>
<dbReference type="GO" id="GO:0046872">
    <property type="term" value="F:metal ion binding"/>
    <property type="evidence" value="ECO:0007669"/>
    <property type="project" value="UniProtKB-KW"/>
</dbReference>
<dbReference type="Pfam" id="PF01380">
    <property type="entry name" value="SIS"/>
    <property type="match status" value="1"/>
</dbReference>
<evidence type="ECO:0000256" key="5">
    <source>
        <dbReference type="PIRSR" id="PIRSR004692-2"/>
    </source>
</evidence>
<protein>
    <submittedName>
        <fullName evidence="10">Arabinose-5-phosphate isomerase</fullName>
    </submittedName>
</protein>
<proteinExistence type="inferred from homology"/>
<dbReference type="Gene3D" id="3.10.580.10">
    <property type="entry name" value="CBS-domain"/>
    <property type="match status" value="1"/>
</dbReference>
<keyword evidence="5" id="KW-0862">Zinc</keyword>
<dbReference type="PANTHER" id="PTHR42745">
    <property type="match status" value="1"/>
</dbReference>
<dbReference type="InterPro" id="IPR000644">
    <property type="entry name" value="CBS_dom"/>
</dbReference>
<dbReference type="GO" id="GO:0097367">
    <property type="term" value="F:carbohydrate derivative binding"/>
    <property type="evidence" value="ECO:0007669"/>
    <property type="project" value="InterPro"/>
</dbReference>
<dbReference type="Gene3D" id="3.40.50.10490">
    <property type="entry name" value="Glucose-6-phosphate isomerase like protein, domain 1"/>
    <property type="match status" value="1"/>
</dbReference>
<dbReference type="AlphaFoldDB" id="A0A1I6P437"/>
<dbReference type="STRING" id="593133.SAMN04488006_0876"/>
<dbReference type="InterPro" id="IPR046342">
    <property type="entry name" value="CBS_dom_sf"/>
</dbReference>
<evidence type="ECO:0000256" key="4">
    <source>
        <dbReference type="PIRNR" id="PIRNR004692"/>
    </source>
</evidence>
<name>A0A1I6P437_9FLAO</name>
<keyword evidence="10" id="KW-0413">Isomerase</keyword>
<dbReference type="NCBIfam" id="TIGR00393">
    <property type="entry name" value="kpsF"/>
    <property type="match status" value="1"/>
</dbReference>
<evidence type="ECO:0000256" key="2">
    <source>
        <dbReference type="ARBA" id="ARBA00022737"/>
    </source>
</evidence>
<dbReference type="GO" id="GO:0019146">
    <property type="term" value="F:arabinose-5-phosphate isomerase activity"/>
    <property type="evidence" value="ECO:0007669"/>
    <property type="project" value="UniProtKB-ARBA"/>
</dbReference>
<dbReference type="InterPro" id="IPR050986">
    <property type="entry name" value="GutQ/KpsF_isomerases"/>
</dbReference>
<feature type="site" description="Catalytically relevant" evidence="6">
    <location>
        <position position="148"/>
    </location>
</feature>
<dbReference type="RefSeq" id="WP_245780595.1">
    <property type="nucleotide sequence ID" value="NZ_FOZP01000001.1"/>
</dbReference>
<dbReference type="InterPro" id="IPR001347">
    <property type="entry name" value="SIS_dom"/>
</dbReference>
<evidence type="ECO:0000256" key="3">
    <source>
        <dbReference type="ARBA" id="ARBA00023122"/>
    </source>
</evidence>
<reference evidence="11" key="1">
    <citation type="submission" date="2016-10" db="EMBL/GenBank/DDBJ databases">
        <authorList>
            <person name="Varghese N."/>
            <person name="Submissions S."/>
        </authorList>
    </citation>
    <scope>NUCLEOTIDE SEQUENCE [LARGE SCALE GENOMIC DNA]</scope>
    <source>
        <strain evidence="11">DSM 24450</strain>
    </source>
</reference>
<feature type="domain" description="SIS" evidence="9">
    <location>
        <begin position="37"/>
        <end position="180"/>
    </location>
</feature>
<keyword evidence="2" id="KW-0677">Repeat</keyword>
<evidence type="ECO:0000313" key="11">
    <source>
        <dbReference type="Proteomes" id="UP000199312"/>
    </source>
</evidence>
<keyword evidence="3 7" id="KW-0129">CBS domain</keyword>
<dbReference type="SMART" id="SM00116">
    <property type="entry name" value="CBS"/>
    <property type="match status" value="2"/>
</dbReference>
<feature type="binding site" evidence="5">
    <location>
        <position position="78"/>
    </location>
    <ligand>
        <name>Zn(2+)</name>
        <dbReference type="ChEBI" id="CHEBI:29105"/>
    </ligand>
</feature>
<evidence type="ECO:0000259" key="8">
    <source>
        <dbReference type="PROSITE" id="PS51371"/>
    </source>
</evidence>
<keyword evidence="5" id="KW-0479">Metal-binding</keyword>
<organism evidence="10 11">
    <name type="scientific">Lutibacter maritimus</name>
    <dbReference type="NCBI Taxonomy" id="593133"/>
    <lineage>
        <taxon>Bacteria</taxon>
        <taxon>Pseudomonadati</taxon>
        <taxon>Bacteroidota</taxon>
        <taxon>Flavobacteriia</taxon>
        <taxon>Flavobacteriales</taxon>
        <taxon>Flavobacteriaceae</taxon>
        <taxon>Lutibacter</taxon>
    </lineage>
</organism>
<evidence type="ECO:0000313" key="10">
    <source>
        <dbReference type="EMBL" id="SFS34957.1"/>
    </source>
</evidence>
<keyword evidence="11" id="KW-1185">Reference proteome</keyword>
<feature type="domain" description="CBS" evidence="8">
    <location>
        <begin position="271"/>
        <end position="322"/>
    </location>
</feature>